<name>A0AAV7XLA7_9NEOP</name>
<organism evidence="1 2">
    <name type="scientific">Megalurothrips usitatus</name>
    <name type="common">bean blossom thrips</name>
    <dbReference type="NCBI Taxonomy" id="439358"/>
    <lineage>
        <taxon>Eukaryota</taxon>
        <taxon>Metazoa</taxon>
        <taxon>Ecdysozoa</taxon>
        <taxon>Arthropoda</taxon>
        <taxon>Hexapoda</taxon>
        <taxon>Insecta</taxon>
        <taxon>Pterygota</taxon>
        <taxon>Neoptera</taxon>
        <taxon>Paraneoptera</taxon>
        <taxon>Thysanoptera</taxon>
        <taxon>Terebrantia</taxon>
        <taxon>Thripoidea</taxon>
        <taxon>Thripidae</taxon>
        <taxon>Megalurothrips</taxon>
    </lineage>
</organism>
<gene>
    <name evidence="1" type="ORF">ONE63_009121</name>
</gene>
<sequence>MRRGGAAFGSLGSLGHGRRVRVCAAAEVPESLRDIVQGVDHPGDSGVAPDVPPPWLDREKFERGQAFARKNFFSLAFAEVASLIINFLFPGELQPLIFTRRSATVYDSYERYLSTVNRVRTWYESDPWKVGSSAYQNMARVRGYHLAASRSISQLAQSDPDTLRLNTTFGLGPYNEAVWSGPQVERVCEDARASACPSDAVDAVLKDRDPVTRVPLNQFDMSLTQFAFSGLIATFPERFGLHGNLDRELDAFCHVWAAIGYSLGIEDRYNFNLGGLEATRRRTRDTLEFLVRPRLRTVNRDWEHMLRVLFEGLSLYIPGVSFDASLVYLMETVGVPPSRFAGQLARGPLLVANSLGFFLEGVMRVPSIRTWANQEVYANLRRANRQSAHWKEQARRRSYRYEYLPFPGRYQCS</sequence>
<protein>
    <recommendedName>
        <fullName evidence="3">ER-bound oxygenase mpaB/mpaB'/Rubber oxygenase catalytic domain-containing protein</fullName>
    </recommendedName>
</protein>
<dbReference type="EMBL" id="JAPTSV010000007">
    <property type="protein sequence ID" value="KAJ1525933.1"/>
    <property type="molecule type" value="Genomic_DNA"/>
</dbReference>
<dbReference type="PANTHER" id="PTHR37159">
    <property type="entry name" value="GH11867P"/>
    <property type="match status" value="1"/>
</dbReference>
<proteinExistence type="predicted"/>
<evidence type="ECO:0008006" key="3">
    <source>
        <dbReference type="Google" id="ProtNLM"/>
    </source>
</evidence>
<reference evidence="1" key="1">
    <citation type="submission" date="2022-12" db="EMBL/GenBank/DDBJ databases">
        <title>Chromosome-level genome assembly of the bean flower thrips Megalurothrips usitatus.</title>
        <authorList>
            <person name="Ma L."/>
            <person name="Liu Q."/>
            <person name="Li H."/>
            <person name="Cai W."/>
        </authorList>
    </citation>
    <scope>NUCLEOTIDE SEQUENCE</scope>
    <source>
        <strain evidence="1">Cailab_2022a</strain>
    </source>
</reference>
<keyword evidence="2" id="KW-1185">Reference proteome</keyword>
<evidence type="ECO:0000313" key="1">
    <source>
        <dbReference type="EMBL" id="KAJ1525933.1"/>
    </source>
</evidence>
<accession>A0AAV7XLA7</accession>
<dbReference type="AlphaFoldDB" id="A0AAV7XLA7"/>
<comment type="caution">
    <text evidence="1">The sequence shown here is derived from an EMBL/GenBank/DDBJ whole genome shotgun (WGS) entry which is preliminary data.</text>
</comment>
<evidence type="ECO:0000313" key="2">
    <source>
        <dbReference type="Proteomes" id="UP001075354"/>
    </source>
</evidence>
<dbReference type="Proteomes" id="UP001075354">
    <property type="component" value="Chromosome 7"/>
</dbReference>
<dbReference type="PANTHER" id="PTHR37159:SF1">
    <property type="entry name" value="GH11867P"/>
    <property type="match status" value="1"/>
</dbReference>